<accession>A0A6G1DYI7</accession>
<proteinExistence type="predicted"/>
<gene>
    <name evidence="1" type="ORF">E2562_011584</name>
</gene>
<dbReference type="Proteomes" id="UP000479710">
    <property type="component" value="Unassembled WGS sequence"/>
</dbReference>
<keyword evidence="2" id="KW-1185">Reference proteome</keyword>
<name>A0A6G1DYI7_9ORYZ</name>
<organism evidence="1 2">
    <name type="scientific">Oryza meyeriana var. granulata</name>
    <dbReference type="NCBI Taxonomy" id="110450"/>
    <lineage>
        <taxon>Eukaryota</taxon>
        <taxon>Viridiplantae</taxon>
        <taxon>Streptophyta</taxon>
        <taxon>Embryophyta</taxon>
        <taxon>Tracheophyta</taxon>
        <taxon>Spermatophyta</taxon>
        <taxon>Magnoliopsida</taxon>
        <taxon>Liliopsida</taxon>
        <taxon>Poales</taxon>
        <taxon>Poaceae</taxon>
        <taxon>BOP clade</taxon>
        <taxon>Oryzoideae</taxon>
        <taxon>Oryzeae</taxon>
        <taxon>Oryzinae</taxon>
        <taxon>Oryza</taxon>
        <taxon>Oryza meyeriana</taxon>
    </lineage>
</organism>
<comment type="caution">
    <text evidence="1">The sequence shown here is derived from an EMBL/GenBank/DDBJ whole genome shotgun (WGS) entry which is preliminary data.</text>
</comment>
<reference evidence="1 2" key="1">
    <citation type="submission" date="2019-11" db="EMBL/GenBank/DDBJ databases">
        <title>Whole genome sequence of Oryza granulata.</title>
        <authorList>
            <person name="Li W."/>
        </authorList>
    </citation>
    <scope>NUCLEOTIDE SEQUENCE [LARGE SCALE GENOMIC DNA]</scope>
    <source>
        <strain evidence="2">cv. Menghai</strain>
        <tissue evidence="1">Leaf</tissue>
    </source>
</reference>
<dbReference type="AlphaFoldDB" id="A0A6G1DYI7"/>
<protein>
    <submittedName>
        <fullName evidence="1">Uncharacterized protein</fullName>
    </submittedName>
</protein>
<dbReference type="EMBL" id="SPHZ02000005">
    <property type="protein sequence ID" value="KAF0916743.1"/>
    <property type="molecule type" value="Genomic_DNA"/>
</dbReference>
<sequence>MAWLARKLFWTGGRKSKGFFSAKYNVETLELYLKKEKTSNLGQCASRLPRDKRDVEVAVVIGEDMVVIDE</sequence>
<evidence type="ECO:0000313" key="1">
    <source>
        <dbReference type="EMBL" id="KAF0916743.1"/>
    </source>
</evidence>
<evidence type="ECO:0000313" key="2">
    <source>
        <dbReference type="Proteomes" id="UP000479710"/>
    </source>
</evidence>